<dbReference type="InterPro" id="IPR014915">
    <property type="entry name" value="Phage_TLS_TfmB"/>
</dbReference>
<reference evidence="2" key="1">
    <citation type="submission" date="2018-03" db="EMBL/GenBank/DDBJ databases">
        <title>Complete genome sequence analysis of Enterobacteria phage IME347.</title>
        <authorList>
            <person name="Li P."/>
            <person name="Wang J."/>
            <person name="Tong Y."/>
        </authorList>
    </citation>
    <scope>NUCLEOTIDE SEQUENCE [LARGE SCALE GENOMIC DNA]</scope>
</reference>
<organism evidence="2">
    <name type="scientific">Escherichia phage vB_EcoS_IME347</name>
    <dbReference type="NCBI Taxonomy" id="2496546"/>
    <lineage>
        <taxon>Viruses</taxon>
        <taxon>Duplodnaviria</taxon>
        <taxon>Heunggongvirae</taxon>
        <taxon>Uroviricota</taxon>
        <taxon>Caudoviricetes</taxon>
        <taxon>Drexlerviridae</taxon>
        <taxon>Tunavirinae</taxon>
        <taxon>Badaguanvirus</taxon>
        <taxon>Badaguanvirus IME347</taxon>
    </lineage>
</organism>
<accession>A0A2S1GSC0</accession>
<keyword evidence="3" id="KW-1185">Reference proteome</keyword>
<feature type="region of interest" description="Disordered" evidence="1">
    <location>
        <begin position="1"/>
        <end position="29"/>
    </location>
</feature>
<dbReference type="Proteomes" id="UP000247217">
    <property type="component" value="Segment"/>
</dbReference>
<evidence type="ECO:0000313" key="3">
    <source>
        <dbReference type="Proteomes" id="UP000247217"/>
    </source>
</evidence>
<dbReference type="GeneID" id="54991387"/>
<feature type="compositionally biased region" description="Basic and acidic residues" evidence="1">
    <location>
        <begin position="1"/>
        <end position="12"/>
    </location>
</feature>
<protein>
    <submittedName>
        <fullName evidence="2">Tape measure chaperone</fullName>
    </submittedName>
</protein>
<name>A0A2S1GSC0_9CAUD</name>
<evidence type="ECO:0000256" key="1">
    <source>
        <dbReference type="SAM" id="MobiDB-lite"/>
    </source>
</evidence>
<dbReference type="Pfam" id="PF08809">
    <property type="entry name" value="DUF1799"/>
    <property type="match status" value="1"/>
</dbReference>
<dbReference type="EMBL" id="MH051918">
    <property type="protein sequence ID" value="AWD92246.1"/>
    <property type="molecule type" value="Genomic_DNA"/>
</dbReference>
<dbReference type="KEGG" id="vg:54991387"/>
<dbReference type="RefSeq" id="YP_009800882.1">
    <property type="nucleotide sequence ID" value="NC_047960.1"/>
</dbReference>
<evidence type="ECO:0000313" key="2">
    <source>
        <dbReference type="EMBL" id="AWD92246.1"/>
    </source>
</evidence>
<proteinExistence type="predicted"/>
<sequence length="99" mass="11423">MYQKPPTDEELRSAGLSRSDYEGEEPEEVIGSEDMLKSWDVFCAMQTQWRSAGAGAYGLDYNVLPMLFKIYKIDDEELTLNDVRVMEQKALEMMHHNAK</sequence>